<reference evidence="2" key="1">
    <citation type="submission" date="2021-06" db="EMBL/GenBank/DDBJ databases">
        <authorList>
            <person name="Kallberg Y."/>
            <person name="Tangrot J."/>
            <person name="Rosling A."/>
        </authorList>
    </citation>
    <scope>NUCLEOTIDE SEQUENCE</scope>
    <source>
        <strain evidence="2">FL966</strain>
    </source>
</reference>
<keyword evidence="1" id="KW-0175">Coiled coil</keyword>
<feature type="coiled-coil region" evidence="1">
    <location>
        <begin position="141"/>
        <end position="168"/>
    </location>
</feature>
<dbReference type="EMBL" id="CAJVQA010006417">
    <property type="protein sequence ID" value="CAG8640164.1"/>
    <property type="molecule type" value="Genomic_DNA"/>
</dbReference>
<evidence type="ECO:0000313" key="3">
    <source>
        <dbReference type="Proteomes" id="UP000789759"/>
    </source>
</evidence>
<dbReference type="Proteomes" id="UP000789759">
    <property type="component" value="Unassembled WGS sequence"/>
</dbReference>
<gene>
    <name evidence="2" type="ORF">CPELLU_LOCUS8816</name>
</gene>
<dbReference type="AlphaFoldDB" id="A0A9N9DGB1"/>
<comment type="caution">
    <text evidence="2">The sequence shown here is derived from an EMBL/GenBank/DDBJ whole genome shotgun (WGS) entry which is preliminary data.</text>
</comment>
<evidence type="ECO:0000313" key="2">
    <source>
        <dbReference type="EMBL" id="CAG8640164.1"/>
    </source>
</evidence>
<accession>A0A9N9DGB1</accession>
<dbReference type="OrthoDB" id="2414281at2759"/>
<organism evidence="2 3">
    <name type="scientific">Cetraspora pellucida</name>
    <dbReference type="NCBI Taxonomy" id="1433469"/>
    <lineage>
        <taxon>Eukaryota</taxon>
        <taxon>Fungi</taxon>
        <taxon>Fungi incertae sedis</taxon>
        <taxon>Mucoromycota</taxon>
        <taxon>Glomeromycotina</taxon>
        <taxon>Glomeromycetes</taxon>
        <taxon>Diversisporales</taxon>
        <taxon>Gigasporaceae</taxon>
        <taxon>Cetraspora</taxon>
    </lineage>
</organism>
<keyword evidence="3" id="KW-1185">Reference proteome</keyword>
<evidence type="ECO:0000256" key="1">
    <source>
        <dbReference type="SAM" id="Coils"/>
    </source>
</evidence>
<name>A0A9N9DGB1_9GLOM</name>
<protein>
    <submittedName>
        <fullName evidence="2">22984_t:CDS:1</fullName>
    </submittedName>
</protein>
<sequence length="246" mass="28916">MEEWIAEIESQHSKADMKQLAVEYGLAKPGPLRILKWDRHVQTPQDIYHFMARKTHTLLEATFNSFNLNSENAFLKHWRDIEKPANWLAMLMPFILRRFLKPQHIKTETLNNWHTRQSSAASKLCVCWTIEAKVLKLAFSLTMTESHYKELQETLENEREMLIQANIVVCYDKNFIDISLNNKWNNNKVKNAGLSKNLDVKHPFFRDFHRAYADYLNSKLKFNVGDIVELLEEIEGTAYAKINSIF</sequence>
<proteinExistence type="predicted"/>